<dbReference type="EMBL" id="CAXAJV020001300">
    <property type="protein sequence ID" value="CAL7950983.1"/>
    <property type="molecule type" value="Genomic_DNA"/>
</dbReference>
<keyword evidence="1" id="KW-0472">Membrane</keyword>
<keyword evidence="1" id="KW-0812">Transmembrane</keyword>
<proteinExistence type="predicted"/>
<dbReference type="Gene3D" id="1.25.40.180">
    <property type="match status" value="1"/>
</dbReference>
<gene>
    <name evidence="2" type="ORF">XYLVIOL_LOCUS10299</name>
</gene>
<dbReference type="InterPro" id="IPR051367">
    <property type="entry name" value="mRNA_TranslReg/HistoneTransl"/>
</dbReference>
<feature type="transmembrane region" description="Helical" evidence="1">
    <location>
        <begin position="12"/>
        <end position="28"/>
    </location>
</feature>
<dbReference type="Proteomes" id="UP001642520">
    <property type="component" value="Unassembled WGS sequence"/>
</dbReference>
<dbReference type="PANTHER" id="PTHR23254">
    <property type="entry name" value="EIF4G DOMAIN PROTEIN"/>
    <property type="match status" value="1"/>
</dbReference>
<accession>A0ABP1PCL4</accession>
<name>A0ABP1PCL4_XYLVO</name>
<protein>
    <submittedName>
        <fullName evidence="2">Uncharacterized protein</fullName>
    </submittedName>
</protein>
<keyword evidence="3" id="KW-1185">Reference proteome</keyword>
<reference evidence="2 3" key="1">
    <citation type="submission" date="2024-08" db="EMBL/GenBank/DDBJ databases">
        <authorList>
            <person name="Will J Nash"/>
            <person name="Angela Man"/>
            <person name="Seanna McTaggart"/>
            <person name="Kendall Baker"/>
            <person name="Tom Barker"/>
            <person name="Leah Catchpole"/>
            <person name="Alex Durrant"/>
            <person name="Karim Gharbi"/>
            <person name="Naomi Irish"/>
            <person name="Gemy Kaithakottil"/>
            <person name="Debby Ku"/>
            <person name="Aaliyah Providence"/>
            <person name="Felix Shaw"/>
            <person name="David Swarbreck"/>
            <person name="Chris Watkins"/>
            <person name="Ann M. McCartney"/>
            <person name="Giulio Formenti"/>
            <person name="Alice Mouton"/>
            <person name="Noel Vella"/>
            <person name="Bjorn M von Reumont"/>
            <person name="Adriana Vella"/>
            <person name="Wilfried Haerty"/>
        </authorList>
    </citation>
    <scope>NUCLEOTIDE SEQUENCE [LARGE SCALE GENOMIC DNA]</scope>
</reference>
<evidence type="ECO:0000256" key="1">
    <source>
        <dbReference type="SAM" id="Phobius"/>
    </source>
</evidence>
<comment type="caution">
    <text evidence="2">The sequence shown here is derived from an EMBL/GenBank/DDBJ whole genome shotgun (WGS) entry which is preliminary data.</text>
</comment>
<evidence type="ECO:0000313" key="3">
    <source>
        <dbReference type="Proteomes" id="UP001642520"/>
    </source>
</evidence>
<organism evidence="2 3">
    <name type="scientific">Xylocopa violacea</name>
    <name type="common">Violet carpenter bee</name>
    <name type="synonym">Apis violacea</name>
    <dbReference type="NCBI Taxonomy" id="135666"/>
    <lineage>
        <taxon>Eukaryota</taxon>
        <taxon>Metazoa</taxon>
        <taxon>Ecdysozoa</taxon>
        <taxon>Arthropoda</taxon>
        <taxon>Hexapoda</taxon>
        <taxon>Insecta</taxon>
        <taxon>Pterygota</taxon>
        <taxon>Neoptera</taxon>
        <taxon>Endopterygota</taxon>
        <taxon>Hymenoptera</taxon>
        <taxon>Apocrita</taxon>
        <taxon>Aculeata</taxon>
        <taxon>Apoidea</taxon>
        <taxon>Anthophila</taxon>
        <taxon>Apidae</taxon>
        <taxon>Xylocopa</taxon>
        <taxon>Xylocopa</taxon>
    </lineage>
</organism>
<dbReference type="PANTHER" id="PTHR23254:SF18">
    <property type="entry name" value="RE28271P"/>
    <property type="match status" value="1"/>
</dbReference>
<keyword evidence="1" id="KW-1133">Transmembrane helix</keyword>
<evidence type="ECO:0000313" key="2">
    <source>
        <dbReference type="EMBL" id="CAL7950983.1"/>
    </source>
</evidence>
<sequence length="314" mass="37202">MNLDNYCDYVNSWIFAILQFWLNLLFKVKMVSIVRGRGWAQPKNDTLQKPGRPLCSEDTNYMNFVKIINLVNNENLEEKTEEFAKLINEELKEQSLKNIHNKLYKHALNDREFGQKLSMVYDSRTIRNTRFSEDTNLYKLFVNCLQMDYERRKELRQENITHFHNTLCLFSEFLNSFKLLELPSRLQFAFLEYMEMLLETPSEDDIKIFMEQIIAHRKYMVNTNVLSSNEKLNNLLIRARQILIEENISSASRQMLLYVIDLESRNFQPLPNDLAEFYKSQLDKNYIHVPQNSALANNRGLRAIRGSNATDLTK</sequence>